<dbReference type="InterPro" id="IPR050693">
    <property type="entry name" value="Hsp70_NEF-Inhibitors"/>
</dbReference>
<evidence type="ECO:0000313" key="5">
    <source>
        <dbReference type="Proteomes" id="UP000655225"/>
    </source>
</evidence>
<reference evidence="4 5" key="1">
    <citation type="submission" date="2020-04" db="EMBL/GenBank/DDBJ databases">
        <title>Plant Genome Project.</title>
        <authorList>
            <person name="Zhang R.-G."/>
        </authorList>
    </citation>
    <scope>NUCLEOTIDE SEQUENCE [LARGE SCALE GENOMIC DNA]</scope>
    <source>
        <strain evidence="4">YNK0</strain>
        <tissue evidence="4">Leaf</tissue>
    </source>
</reference>
<keyword evidence="1" id="KW-0677">Repeat</keyword>
<evidence type="ECO:0000256" key="2">
    <source>
        <dbReference type="SAM" id="MobiDB-lite"/>
    </source>
</evidence>
<proteinExistence type="predicted"/>
<sequence length="447" mass="49168">MAKDGPNWEGLLKWSLAHADGAHRPRNLSEEDRKWFMEAMQAQTVDVIKRMKEITLVMQTPEQVLEAHGVTSADIEDMLDELQEHVESIDMANGVQNVLFFSLFWFDLAEAFCAIHFDVTSTTLSHLANIEVTEIFDFRGCLISLAGYSFATDLHSIGGLVPLLGYLKNSHAGIQAKAADVVTTIVQNNPRSQELVMEANGLEPLLFNFTSDPDVTVRTKALGAISCLIRNNKTGIASFRLANGYAALRDALGSENVRFQRKALNLVQYLLHENSSDRNVVSELGFPRIMMHLASSEDAEVREAALRGLLELARDKIGGTNDGLAEEDEKLKQILQERIKGISLMPPEDLGAAREERQLVDSLWNACYKEPSSLREKGLIVLPGEDAPPPDIASKIFEPPLRASAANLLTDNNSSNVKKEAPLLLGLGPSTETDPVQRSPSADGNEQ</sequence>
<dbReference type="InterPro" id="IPR011989">
    <property type="entry name" value="ARM-like"/>
</dbReference>
<feature type="compositionally biased region" description="Polar residues" evidence="2">
    <location>
        <begin position="430"/>
        <end position="447"/>
    </location>
</feature>
<gene>
    <name evidence="4" type="ORF">HHK36_016363</name>
</gene>
<feature type="region of interest" description="Disordered" evidence="2">
    <location>
        <begin position="409"/>
        <end position="447"/>
    </location>
</feature>
<dbReference type="Pfam" id="PF08609">
    <property type="entry name" value="Fes1"/>
    <property type="match status" value="1"/>
</dbReference>
<accession>A0A834Z560</accession>
<dbReference type="GO" id="GO:0000774">
    <property type="term" value="F:adenyl-nucleotide exchange factor activity"/>
    <property type="evidence" value="ECO:0007669"/>
    <property type="project" value="TreeGrafter"/>
</dbReference>
<dbReference type="InterPro" id="IPR013918">
    <property type="entry name" value="Nucleotide_exch_fac_Fes1"/>
</dbReference>
<comment type="caution">
    <text evidence="4">The sequence shown here is derived from an EMBL/GenBank/DDBJ whole genome shotgun (WGS) entry which is preliminary data.</text>
</comment>
<dbReference type="SMART" id="SM01349">
    <property type="entry name" value="TOG"/>
    <property type="match status" value="1"/>
</dbReference>
<evidence type="ECO:0000259" key="3">
    <source>
        <dbReference type="SMART" id="SM01349"/>
    </source>
</evidence>
<feature type="domain" description="TOG" evidence="3">
    <location>
        <begin position="107"/>
        <end position="348"/>
    </location>
</feature>
<dbReference type="InterPro" id="IPR034085">
    <property type="entry name" value="TOG"/>
</dbReference>
<dbReference type="PANTHER" id="PTHR19316:SF18">
    <property type="entry name" value="HSP70-BINDING PROTEIN 1"/>
    <property type="match status" value="1"/>
</dbReference>
<dbReference type="Gene3D" id="1.25.10.10">
    <property type="entry name" value="Leucine-rich Repeat Variant"/>
    <property type="match status" value="1"/>
</dbReference>
<evidence type="ECO:0000256" key="1">
    <source>
        <dbReference type="ARBA" id="ARBA00022737"/>
    </source>
</evidence>
<dbReference type="OMA" id="CHVQSGL"/>
<name>A0A834Z560_TETSI</name>
<dbReference type="InterPro" id="IPR016024">
    <property type="entry name" value="ARM-type_fold"/>
</dbReference>
<dbReference type="OrthoDB" id="10250458at2759"/>
<protein>
    <recommendedName>
        <fullName evidence="3">TOG domain-containing protein</fullName>
    </recommendedName>
</protein>
<dbReference type="PANTHER" id="PTHR19316">
    <property type="entry name" value="PROTEIN FOLDING REGULATOR"/>
    <property type="match status" value="1"/>
</dbReference>
<keyword evidence="5" id="KW-1185">Reference proteome</keyword>
<dbReference type="FunFam" id="1.25.10.10:FF:000157">
    <property type="entry name" value="Hsp70-binding protein 1"/>
    <property type="match status" value="1"/>
</dbReference>
<dbReference type="GO" id="GO:0005783">
    <property type="term" value="C:endoplasmic reticulum"/>
    <property type="evidence" value="ECO:0007669"/>
    <property type="project" value="TreeGrafter"/>
</dbReference>
<dbReference type="Proteomes" id="UP000655225">
    <property type="component" value="Unassembled WGS sequence"/>
</dbReference>
<dbReference type="EMBL" id="JABCRI010000011">
    <property type="protein sequence ID" value="KAF8397446.1"/>
    <property type="molecule type" value="Genomic_DNA"/>
</dbReference>
<evidence type="ECO:0000313" key="4">
    <source>
        <dbReference type="EMBL" id="KAF8397446.1"/>
    </source>
</evidence>
<organism evidence="4 5">
    <name type="scientific">Tetracentron sinense</name>
    <name type="common">Spur-leaf</name>
    <dbReference type="NCBI Taxonomy" id="13715"/>
    <lineage>
        <taxon>Eukaryota</taxon>
        <taxon>Viridiplantae</taxon>
        <taxon>Streptophyta</taxon>
        <taxon>Embryophyta</taxon>
        <taxon>Tracheophyta</taxon>
        <taxon>Spermatophyta</taxon>
        <taxon>Magnoliopsida</taxon>
        <taxon>Trochodendrales</taxon>
        <taxon>Trochodendraceae</taxon>
        <taxon>Tetracentron</taxon>
    </lineage>
</organism>
<dbReference type="AlphaFoldDB" id="A0A834Z560"/>
<dbReference type="SUPFAM" id="SSF48371">
    <property type="entry name" value="ARM repeat"/>
    <property type="match status" value="1"/>
</dbReference>